<keyword evidence="2" id="KW-1185">Reference proteome</keyword>
<dbReference type="Proteomes" id="UP000838756">
    <property type="component" value="Unassembled WGS sequence"/>
</dbReference>
<comment type="caution">
    <text evidence="1">The sequence shown here is derived from an EMBL/GenBank/DDBJ whole genome shotgun (WGS) entry which is preliminary data.</text>
</comment>
<evidence type="ECO:0000313" key="1">
    <source>
        <dbReference type="EMBL" id="CAH2233747.1"/>
    </source>
</evidence>
<gene>
    <name evidence="1" type="primary">jg14351</name>
    <name evidence="1" type="ORF">PAEG_LOCUS11679</name>
</gene>
<accession>A0A8S4RAX6</accession>
<dbReference type="OrthoDB" id="7384832at2759"/>
<reference evidence="1" key="1">
    <citation type="submission" date="2022-03" db="EMBL/GenBank/DDBJ databases">
        <authorList>
            <person name="Lindestad O."/>
        </authorList>
    </citation>
    <scope>NUCLEOTIDE SEQUENCE</scope>
</reference>
<dbReference type="EMBL" id="CAKXAJ010024997">
    <property type="protein sequence ID" value="CAH2233747.1"/>
    <property type="molecule type" value="Genomic_DNA"/>
</dbReference>
<name>A0A8S4RAX6_9NEOP</name>
<sequence length="75" mass="8763">MLRVTRRAMERAVLGVSLCDQTKNVEIRKTTRVTEKLSELKWQWAGHISRGTNGRWAPKKLKKVARNKRPMLANY</sequence>
<proteinExistence type="predicted"/>
<evidence type="ECO:0000313" key="2">
    <source>
        <dbReference type="Proteomes" id="UP000838756"/>
    </source>
</evidence>
<organism evidence="1 2">
    <name type="scientific">Pararge aegeria aegeria</name>
    <dbReference type="NCBI Taxonomy" id="348720"/>
    <lineage>
        <taxon>Eukaryota</taxon>
        <taxon>Metazoa</taxon>
        <taxon>Ecdysozoa</taxon>
        <taxon>Arthropoda</taxon>
        <taxon>Hexapoda</taxon>
        <taxon>Insecta</taxon>
        <taxon>Pterygota</taxon>
        <taxon>Neoptera</taxon>
        <taxon>Endopterygota</taxon>
        <taxon>Lepidoptera</taxon>
        <taxon>Glossata</taxon>
        <taxon>Ditrysia</taxon>
        <taxon>Papilionoidea</taxon>
        <taxon>Nymphalidae</taxon>
        <taxon>Satyrinae</taxon>
        <taxon>Satyrini</taxon>
        <taxon>Parargina</taxon>
        <taxon>Pararge</taxon>
    </lineage>
</organism>
<dbReference type="AlphaFoldDB" id="A0A8S4RAX6"/>
<protein>
    <submittedName>
        <fullName evidence="1">Jg14351 protein</fullName>
    </submittedName>
</protein>